<evidence type="ECO:0000256" key="3">
    <source>
        <dbReference type="SAM" id="MobiDB-lite"/>
    </source>
</evidence>
<dbReference type="GO" id="GO:0016747">
    <property type="term" value="F:acyltransferase activity, transferring groups other than amino-acyl groups"/>
    <property type="evidence" value="ECO:0007669"/>
    <property type="project" value="TreeGrafter"/>
</dbReference>
<protein>
    <submittedName>
        <fullName evidence="4">Uncharacterized protein</fullName>
    </submittedName>
</protein>
<keyword evidence="2" id="KW-0808">Transferase</keyword>
<feature type="region of interest" description="Disordered" evidence="3">
    <location>
        <begin position="287"/>
        <end position="316"/>
    </location>
</feature>
<dbReference type="InterPro" id="IPR023213">
    <property type="entry name" value="CAT-like_dom_sf"/>
</dbReference>
<dbReference type="GeneID" id="9624019"/>
<dbReference type="InterPro" id="IPR050317">
    <property type="entry name" value="Plant_Fungal_Acyltransferase"/>
</dbReference>
<organism evidence="5">
    <name type="scientific">Volvox carteri f. nagariensis</name>
    <dbReference type="NCBI Taxonomy" id="3068"/>
    <lineage>
        <taxon>Eukaryota</taxon>
        <taxon>Viridiplantae</taxon>
        <taxon>Chlorophyta</taxon>
        <taxon>core chlorophytes</taxon>
        <taxon>Chlorophyceae</taxon>
        <taxon>CS clade</taxon>
        <taxon>Chlamydomonadales</taxon>
        <taxon>Volvocaceae</taxon>
        <taxon>Volvox</taxon>
    </lineage>
</organism>
<name>D8U681_VOLCA</name>
<keyword evidence="5" id="KW-1185">Reference proteome</keyword>
<evidence type="ECO:0000313" key="5">
    <source>
        <dbReference type="Proteomes" id="UP000001058"/>
    </source>
</evidence>
<dbReference type="Proteomes" id="UP000001058">
    <property type="component" value="Unassembled WGS sequence"/>
</dbReference>
<feature type="compositionally biased region" description="Low complexity" evidence="3">
    <location>
        <begin position="287"/>
        <end position="314"/>
    </location>
</feature>
<evidence type="ECO:0000256" key="2">
    <source>
        <dbReference type="ARBA" id="ARBA00022679"/>
    </source>
</evidence>
<gene>
    <name evidence="4" type="ORF">VOLCADRAFT_94957</name>
</gene>
<dbReference type="Pfam" id="PF02458">
    <property type="entry name" value="Transferase"/>
    <property type="match status" value="1"/>
</dbReference>
<dbReference type="InParanoid" id="D8U681"/>
<sequence length="538" mass="57602">MALDLIRFQSRAGLVARAMKKRSTCFRLPEPEILLDELVQAPGRATSKPIAPEVPCLSFVDHTTSNIGAFGGELLFRQSINAALLKQALQGTLEVLPWFAGRLITRRDRPAFDVACNNAGARLSVGRSETTLEQLAAVLVPRPDVVSDANAVNPLSKHALPHDPWVIAKQKALQTFMAHLSGAYNSLLGGGQSGGGGPYRAATTNSDRPGPEEGGTVAALPSVAERLSAAYAPALVESFADPSPPPPGTPPRESFVVFPRLLWRSLFWALPYKLRIKGGGVEQLKEATGGRTEAAPAAAPAAAGADASEATEVALDAGEEKVAATVAERRDEEAAPRWRPLTAVFRSCCPGGNGGGASGSGQGSRPVENPTVKAAAPPPQPQPPVVEWVSTRDCLAARLAQLLHAIPLRRRRPMFFLVAVNMRPRVQPPLPAGLLGNAAWTARVDGVRASQMVLGELAARVRHAIHRDLPLQYGRDWHRVKVLAARDARRLVSDLLVDPRPSKCLLAPQGPFLLSDWPLQYGMWQLDKMFGKNLGTAF</sequence>
<comment type="similarity">
    <text evidence="1">Belongs to the plant acyltransferase family.</text>
</comment>
<dbReference type="PANTHER" id="PTHR31642">
    <property type="entry name" value="TRICHOTHECENE 3-O-ACETYLTRANSFERASE"/>
    <property type="match status" value="1"/>
</dbReference>
<proteinExistence type="inferred from homology"/>
<dbReference type="EMBL" id="GL378361">
    <property type="protein sequence ID" value="EFJ44807.1"/>
    <property type="molecule type" value="Genomic_DNA"/>
</dbReference>
<dbReference type="OrthoDB" id="545084at2759"/>
<dbReference type="KEGG" id="vcn:VOLCADRAFT_94957"/>
<reference evidence="4 5" key="1">
    <citation type="journal article" date="2010" name="Science">
        <title>Genomic analysis of organismal complexity in the multicellular green alga Volvox carteri.</title>
        <authorList>
            <person name="Prochnik S.E."/>
            <person name="Umen J."/>
            <person name="Nedelcu A.M."/>
            <person name="Hallmann A."/>
            <person name="Miller S.M."/>
            <person name="Nishii I."/>
            <person name="Ferris P."/>
            <person name="Kuo A."/>
            <person name="Mitros T."/>
            <person name="Fritz-Laylin L.K."/>
            <person name="Hellsten U."/>
            <person name="Chapman J."/>
            <person name="Simakov O."/>
            <person name="Rensing S.A."/>
            <person name="Terry A."/>
            <person name="Pangilinan J."/>
            <person name="Kapitonov V."/>
            <person name="Jurka J."/>
            <person name="Salamov A."/>
            <person name="Shapiro H."/>
            <person name="Schmutz J."/>
            <person name="Grimwood J."/>
            <person name="Lindquist E."/>
            <person name="Lucas S."/>
            <person name="Grigoriev I.V."/>
            <person name="Schmitt R."/>
            <person name="Kirk D."/>
            <person name="Rokhsar D.S."/>
        </authorList>
    </citation>
    <scope>NUCLEOTIDE SEQUENCE [LARGE SCALE GENOMIC DNA]</scope>
    <source>
        <strain evidence="5">f. Nagariensis / Eve</strain>
    </source>
</reference>
<evidence type="ECO:0000256" key="1">
    <source>
        <dbReference type="ARBA" id="ARBA00009861"/>
    </source>
</evidence>
<dbReference type="RefSeq" id="XP_002954090.1">
    <property type="nucleotide sequence ID" value="XM_002954044.1"/>
</dbReference>
<accession>D8U681</accession>
<dbReference type="Gene3D" id="3.30.559.10">
    <property type="entry name" value="Chloramphenicol acetyltransferase-like domain"/>
    <property type="match status" value="2"/>
</dbReference>
<dbReference type="AlphaFoldDB" id="D8U681"/>
<feature type="compositionally biased region" description="Gly residues" evidence="3">
    <location>
        <begin position="352"/>
        <end position="362"/>
    </location>
</feature>
<feature type="region of interest" description="Disordered" evidence="3">
    <location>
        <begin position="352"/>
        <end position="385"/>
    </location>
</feature>
<feature type="region of interest" description="Disordered" evidence="3">
    <location>
        <begin position="194"/>
        <end position="215"/>
    </location>
</feature>
<evidence type="ECO:0000313" key="4">
    <source>
        <dbReference type="EMBL" id="EFJ44807.1"/>
    </source>
</evidence>
<dbReference type="PANTHER" id="PTHR31642:SF310">
    <property type="entry name" value="FATTY ALCOHOL:CAFFEOYL-COA ACYLTRANSFERASE"/>
    <property type="match status" value="1"/>
</dbReference>